<sequence>YLTHHQKVLRLYKKSLRHLESWCIFR</sequence>
<organism evidence="1">
    <name type="scientific">Tetraodon nigroviridis</name>
    <name type="common">Spotted green pufferfish</name>
    <name type="synonym">Chelonodon nigroviridis</name>
    <dbReference type="NCBI Taxonomy" id="99883"/>
    <lineage>
        <taxon>Eukaryota</taxon>
        <taxon>Metazoa</taxon>
        <taxon>Chordata</taxon>
        <taxon>Craniata</taxon>
        <taxon>Vertebrata</taxon>
        <taxon>Euteleostomi</taxon>
        <taxon>Actinopterygii</taxon>
        <taxon>Neopterygii</taxon>
        <taxon>Teleostei</taxon>
        <taxon>Neoteleostei</taxon>
        <taxon>Acanthomorphata</taxon>
        <taxon>Eupercaria</taxon>
        <taxon>Tetraodontiformes</taxon>
        <taxon>Tetradontoidea</taxon>
        <taxon>Tetraodontidae</taxon>
        <taxon>Tetraodon</taxon>
    </lineage>
</organism>
<dbReference type="KEGG" id="tng:GSTEN00006743G001"/>
<gene>
    <name evidence="1" type="ORF">GSTENG00006743001</name>
</gene>
<reference evidence="1" key="2">
    <citation type="submission" date="2004-02" db="EMBL/GenBank/DDBJ databases">
        <authorList>
            <consortium name="Genoscope"/>
            <consortium name="Whitehead Institute Centre for Genome Research"/>
        </authorList>
    </citation>
    <scope>NUCLEOTIDE SEQUENCE</scope>
</reference>
<name>Q4T5L5_TETNG</name>
<feature type="non-terminal residue" evidence="1">
    <location>
        <position position="26"/>
    </location>
</feature>
<dbReference type="AlphaFoldDB" id="Q4T5L5"/>
<accession>Q4T5L5</accession>
<comment type="caution">
    <text evidence="1">The sequence shown here is derived from an EMBL/GenBank/DDBJ whole genome shotgun (WGS) entry which is preliminary data.</text>
</comment>
<feature type="non-terminal residue" evidence="1">
    <location>
        <position position="1"/>
    </location>
</feature>
<protein>
    <submittedName>
        <fullName evidence="1">(spotted green pufferfish) hypothetical protein</fullName>
    </submittedName>
</protein>
<evidence type="ECO:0000313" key="1">
    <source>
        <dbReference type="EMBL" id="CAF91817.1"/>
    </source>
</evidence>
<dbReference type="EMBL" id="CAAE01009199">
    <property type="protein sequence ID" value="CAF91817.1"/>
    <property type="molecule type" value="Genomic_DNA"/>
</dbReference>
<proteinExistence type="predicted"/>
<reference evidence="1" key="1">
    <citation type="journal article" date="2004" name="Nature">
        <title>Genome duplication in the teleost fish Tetraodon nigroviridis reveals the early vertebrate proto-karyotype.</title>
        <authorList>
            <person name="Jaillon O."/>
            <person name="Aury J.-M."/>
            <person name="Brunet F."/>
            <person name="Petit J.-L."/>
            <person name="Stange-Thomann N."/>
            <person name="Mauceli E."/>
            <person name="Bouneau L."/>
            <person name="Fischer C."/>
            <person name="Ozouf-Costaz C."/>
            <person name="Bernot A."/>
            <person name="Nicaud S."/>
            <person name="Jaffe D."/>
            <person name="Fisher S."/>
            <person name="Lutfalla G."/>
            <person name="Dossat C."/>
            <person name="Segurens B."/>
            <person name="Dasilva C."/>
            <person name="Salanoubat M."/>
            <person name="Levy M."/>
            <person name="Boudet N."/>
            <person name="Castellano S."/>
            <person name="Anthouard V."/>
            <person name="Jubin C."/>
            <person name="Castelli V."/>
            <person name="Katinka M."/>
            <person name="Vacherie B."/>
            <person name="Biemont C."/>
            <person name="Skalli Z."/>
            <person name="Cattolico L."/>
            <person name="Poulain J."/>
            <person name="De Berardinis V."/>
            <person name="Cruaud C."/>
            <person name="Duprat S."/>
            <person name="Brottier P."/>
            <person name="Coutanceau J.-P."/>
            <person name="Gouzy J."/>
            <person name="Parra G."/>
            <person name="Lardier G."/>
            <person name="Chapple C."/>
            <person name="McKernan K.J."/>
            <person name="McEwan P."/>
            <person name="Bosak S."/>
            <person name="Kellis M."/>
            <person name="Volff J.-N."/>
            <person name="Guigo R."/>
            <person name="Zody M.C."/>
            <person name="Mesirov J."/>
            <person name="Lindblad-Toh K."/>
            <person name="Birren B."/>
            <person name="Nusbaum C."/>
            <person name="Kahn D."/>
            <person name="Robinson-Rechavi M."/>
            <person name="Laudet V."/>
            <person name="Schachter V."/>
            <person name="Quetier F."/>
            <person name="Saurin W."/>
            <person name="Scarpelli C."/>
            <person name="Wincker P."/>
            <person name="Lander E.S."/>
            <person name="Weissenbach J."/>
            <person name="Roest Crollius H."/>
        </authorList>
    </citation>
    <scope>NUCLEOTIDE SEQUENCE [LARGE SCALE GENOMIC DNA]</scope>
</reference>